<gene>
    <name evidence="2" type="ORF">JL106_03305</name>
</gene>
<keyword evidence="3" id="KW-1185">Reference proteome</keyword>
<accession>A0A938Y5A7</accession>
<dbReference type="AlphaFoldDB" id="A0A938Y5A7"/>
<protein>
    <recommendedName>
        <fullName evidence="4">3-methyladenine DNA glycosylase</fullName>
    </recommendedName>
</protein>
<sequence length="198" mass="20960">MSGPVDAPTVLGRAAWQAAARAHRDRAEALTAGHRRRRSRGERHAVEDFLFEYYSLRPGHLARWHAGLGVALQDAAELAGRRFHCAVDPDGVPAATVDPVAFAAVRGELLRMLAVLLDRTGRVPGSFGCFGWHEWAMVYSGTPDSTPAVAPDGTGAPAGTAACRCGSVAPAPTRWSGPPTSAARTTTRTGSSPRRPSR</sequence>
<evidence type="ECO:0000313" key="3">
    <source>
        <dbReference type="Proteomes" id="UP000663792"/>
    </source>
</evidence>
<dbReference type="EMBL" id="JAERWK010000005">
    <property type="protein sequence ID" value="MBM9466306.1"/>
    <property type="molecule type" value="Genomic_DNA"/>
</dbReference>
<evidence type="ECO:0008006" key="4">
    <source>
        <dbReference type="Google" id="ProtNLM"/>
    </source>
</evidence>
<name>A0A938Y5A7_9ACTN</name>
<organism evidence="2 3">
    <name type="scientific">Nakamurella leprariae</name>
    <dbReference type="NCBI Taxonomy" id="2803911"/>
    <lineage>
        <taxon>Bacteria</taxon>
        <taxon>Bacillati</taxon>
        <taxon>Actinomycetota</taxon>
        <taxon>Actinomycetes</taxon>
        <taxon>Nakamurellales</taxon>
        <taxon>Nakamurellaceae</taxon>
        <taxon>Nakamurella</taxon>
    </lineage>
</organism>
<comment type="caution">
    <text evidence="2">The sequence shown here is derived from an EMBL/GenBank/DDBJ whole genome shotgun (WGS) entry which is preliminary data.</text>
</comment>
<feature type="region of interest" description="Disordered" evidence="1">
    <location>
        <begin position="168"/>
        <end position="198"/>
    </location>
</feature>
<dbReference type="Proteomes" id="UP000663792">
    <property type="component" value="Unassembled WGS sequence"/>
</dbReference>
<feature type="compositionally biased region" description="Low complexity" evidence="1">
    <location>
        <begin position="176"/>
        <end position="198"/>
    </location>
</feature>
<evidence type="ECO:0000256" key="1">
    <source>
        <dbReference type="SAM" id="MobiDB-lite"/>
    </source>
</evidence>
<proteinExistence type="predicted"/>
<reference evidence="2" key="1">
    <citation type="submission" date="2021-01" db="EMBL/GenBank/DDBJ databases">
        <title>YIM 132084 draft genome.</title>
        <authorList>
            <person name="An D."/>
        </authorList>
    </citation>
    <scope>NUCLEOTIDE SEQUENCE</scope>
    <source>
        <strain evidence="2">YIM 132084</strain>
    </source>
</reference>
<evidence type="ECO:0000313" key="2">
    <source>
        <dbReference type="EMBL" id="MBM9466306.1"/>
    </source>
</evidence>